<keyword evidence="12" id="KW-1185">Reference proteome</keyword>
<dbReference type="RefSeq" id="XP_025430678.1">
    <property type="nucleotide sequence ID" value="XM_025576826.1"/>
</dbReference>
<dbReference type="Pfam" id="PF11051">
    <property type="entry name" value="Mannosyl_trans3"/>
    <property type="match status" value="2"/>
</dbReference>
<feature type="chain" id="PRO_5016287469" evidence="10">
    <location>
        <begin position="21"/>
        <end position="513"/>
    </location>
</feature>
<evidence type="ECO:0000256" key="2">
    <source>
        <dbReference type="ARBA" id="ARBA00004922"/>
    </source>
</evidence>
<keyword evidence="10" id="KW-0732">Signal</keyword>
<dbReference type="InterPro" id="IPR022751">
    <property type="entry name" value="Alpha_mannosyltransferase"/>
</dbReference>
<keyword evidence="9" id="KW-0472">Membrane</keyword>
<dbReference type="OrthoDB" id="4484309at2759"/>
<evidence type="ECO:0000256" key="8">
    <source>
        <dbReference type="ARBA" id="ARBA00023034"/>
    </source>
</evidence>
<name>A0A318ZBE0_9EURO</name>
<evidence type="ECO:0000256" key="3">
    <source>
        <dbReference type="ARBA" id="ARBA00009105"/>
    </source>
</evidence>
<evidence type="ECO:0000256" key="10">
    <source>
        <dbReference type="SAM" id="SignalP"/>
    </source>
</evidence>
<proteinExistence type="inferred from homology"/>
<dbReference type="EMBL" id="KZ821235">
    <property type="protein sequence ID" value="PYH44696.1"/>
    <property type="molecule type" value="Genomic_DNA"/>
</dbReference>
<dbReference type="Gene3D" id="3.90.550.10">
    <property type="entry name" value="Spore Coat Polysaccharide Biosynthesis Protein SpsA, Chain A"/>
    <property type="match status" value="1"/>
</dbReference>
<comment type="similarity">
    <text evidence="3">Belongs to the MNN1/MNT family.</text>
</comment>
<dbReference type="GO" id="GO:0046354">
    <property type="term" value="P:mannan biosynthetic process"/>
    <property type="evidence" value="ECO:0007669"/>
    <property type="project" value="TreeGrafter"/>
</dbReference>
<organism evidence="11 12">
    <name type="scientific">Aspergillus saccharolyticus JOP 1030-1</name>
    <dbReference type="NCBI Taxonomy" id="1450539"/>
    <lineage>
        <taxon>Eukaryota</taxon>
        <taxon>Fungi</taxon>
        <taxon>Dikarya</taxon>
        <taxon>Ascomycota</taxon>
        <taxon>Pezizomycotina</taxon>
        <taxon>Eurotiomycetes</taxon>
        <taxon>Eurotiomycetidae</taxon>
        <taxon>Eurotiales</taxon>
        <taxon>Aspergillaceae</taxon>
        <taxon>Aspergillus</taxon>
        <taxon>Aspergillus subgen. Circumdati</taxon>
    </lineage>
</organism>
<evidence type="ECO:0000256" key="1">
    <source>
        <dbReference type="ARBA" id="ARBA00004323"/>
    </source>
</evidence>
<reference evidence="11 12" key="1">
    <citation type="submission" date="2016-12" db="EMBL/GenBank/DDBJ databases">
        <title>The genomes of Aspergillus section Nigri reveals drivers in fungal speciation.</title>
        <authorList>
            <consortium name="DOE Joint Genome Institute"/>
            <person name="Vesth T.C."/>
            <person name="Nybo J."/>
            <person name="Theobald S."/>
            <person name="Brandl J."/>
            <person name="Frisvad J.C."/>
            <person name="Nielsen K.F."/>
            <person name="Lyhne E.K."/>
            <person name="Kogle M.E."/>
            <person name="Kuo A."/>
            <person name="Riley R."/>
            <person name="Clum A."/>
            <person name="Nolan M."/>
            <person name="Lipzen A."/>
            <person name="Salamov A."/>
            <person name="Henrissat B."/>
            <person name="Wiebenga A."/>
            <person name="De Vries R.P."/>
            <person name="Grigoriev I.V."/>
            <person name="Mortensen U.H."/>
            <person name="Andersen M.R."/>
            <person name="Baker S.E."/>
        </authorList>
    </citation>
    <scope>NUCLEOTIDE SEQUENCE [LARGE SCALE GENOMIC DNA]</scope>
    <source>
        <strain evidence="11 12">JOP 1030-1</strain>
    </source>
</reference>
<feature type="signal peptide" evidence="10">
    <location>
        <begin position="1"/>
        <end position="20"/>
    </location>
</feature>
<evidence type="ECO:0000256" key="9">
    <source>
        <dbReference type="ARBA" id="ARBA00023136"/>
    </source>
</evidence>
<comment type="subcellular location">
    <subcellularLocation>
        <location evidence="1">Golgi apparatus membrane</location>
        <topology evidence="1">Single-pass type II membrane protein</topology>
    </subcellularLocation>
</comment>
<dbReference type="AlphaFoldDB" id="A0A318ZBE0"/>
<dbReference type="PANTHER" id="PTHR31646">
    <property type="entry name" value="ALPHA-1,2-MANNOSYLTRANSFERASE MNN2"/>
    <property type="match status" value="1"/>
</dbReference>
<sequence>MRTTTFLSALLLSLPLTALAQTCNKNENLKCCKVRESLSDGAVTDMTNGAGIALHDELLGTVGALFLSQQSQFWHHFHPLLTINDPKCPPTLLRRSAGTHRFSPTNPHPRANHILNANAILLPMQIAHDSIRHTIHTIQHKPPYTPGTTGIVTAAASYLPTLLVTLRLLRRTGSTLPVEVFLANTTESDPARPLCQHVLPQLGAQCITLSTRAPGLDKALTSGFQIKPFAQLFSSFESVLWLDADCVPLHDPAALFISDLFTEYGLILWPDFCANTGSPVYFNVSRQEDPGSTVRASSETGMILVHKGRQWRTLLLAAYYNYYGPEYYYPLLGQGAPGTGDKETFLHAAMALHAVVYAVRSPPVDLGRMNTGGKSTVAVNAGFIQADPVQDYAWNVVKTAKRNEGKDLGKEGPGEARAFFIHAGSPEFNPGKTGLLGRRLRGLDGLPARLWTYPAEALAKVGFDAEKTFWEETLAVACEFGGLFEDWEGRAEVLCERVTEHYAAVFGRGGGQG</sequence>
<evidence type="ECO:0000313" key="12">
    <source>
        <dbReference type="Proteomes" id="UP000248349"/>
    </source>
</evidence>
<keyword evidence="6" id="KW-0735">Signal-anchor</keyword>
<keyword evidence="5" id="KW-0812">Transmembrane</keyword>
<evidence type="ECO:0000256" key="4">
    <source>
        <dbReference type="ARBA" id="ARBA00022679"/>
    </source>
</evidence>
<protein>
    <submittedName>
        <fullName evidence="11">Nucleotide-diphospho-sugar transferase</fullName>
    </submittedName>
</protein>
<keyword evidence="8" id="KW-0333">Golgi apparatus</keyword>
<dbReference type="Proteomes" id="UP000248349">
    <property type="component" value="Unassembled WGS sequence"/>
</dbReference>
<evidence type="ECO:0000256" key="7">
    <source>
        <dbReference type="ARBA" id="ARBA00022989"/>
    </source>
</evidence>
<dbReference type="GeneID" id="37078055"/>
<dbReference type="PANTHER" id="PTHR31646:SF1">
    <property type="entry name" value="ALPHA-1,2-MANNOSYLTRANSFERASE MNN2"/>
    <property type="match status" value="1"/>
</dbReference>
<gene>
    <name evidence="11" type="ORF">BP01DRAFT_374414</name>
</gene>
<dbReference type="InterPro" id="IPR029044">
    <property type="entry name" value="Nucleotide-diphossugar_trans"/>
</dbReference>
<dbReference type="GO" id="GO:0000026">
    <property type="term" value="F:alpha-1,2-mannosyltransferase activity"/>
    <property type="evidence" value="ECO:0007669"/>
    <property type="project" value="TreeGrafter"/>
</dbReference>
<accession>A0A318ZBE0</accession>
<dbReference type="STRING" id="1450539.A0A318ZBE0"/>
<keyword evidence="7" id="KW-1133">Transmembrane helix</keyword>
<evidence type="ECO:0000313" key="11">
    <source>
        <dbReference type="EMBL" id="PYH44696.1"/>
    </source>
</evidence>
<keyword evidence="4 11" id="KW-0808">Transferase</keyword>
<evidence type="ECO:0000256" key="6">
    <source>
        <dbReference type="ARBA" id="ARBA00022968"/>
    </source>
</evidence>
<dbReference type="GO" id="GO:0000139">
    <property type="term" value="C:Golgi membrane"/>
    <property type="evidence" value="ECO:0007669"/>
    <property type="project" value="UniProtKB-SubCell"/>
</dbReference>
<comment type="pathway">
    <text evidence="2">Protein modification; protein glycosylation.</text>
</comment>
<evidence type="ECO:0000256" key="5">
    <source>
        <dbReference type="ARBA" id="ARBA00022692"/>
    </source>
</evidence>
<dbReference type="SUPFAM" id="SSF53448">
    <property type="entry name" value="Nucleotide-diphospho-sugar transferases"/>
    <property type="match status" value="1"/>
</dbReference>